<feature type="region of interest" description="Disordered" evidence="1">
    <location>
        <begin position="844"/>
        <end position="863"/>
    </location>
</feature>
<name>A0ABQ3SIT8_9ACTN</name>
<dbReference type="InterPro" id="IPR011990">
    <property type="entry name" value="TPR-like_helical_dom_sf"/>
</dbReference>
<reference evidence="4" key="1">
    <citation type="submission" date="2023-07" db="EMBL/GenBank/DDBJ databases">
        <title>Whole genome shotgun sequence of Streptomyces nojiriensis NBRC 13794.</title>
        <authorList>
            <person name="Komaki H."/>
            <person name="Tamura T."/>
        </authorList>
    </citation>
    <scope>NUCLEOTIDE SEQUENCE [LARGE SCALE GENOMIC DNA]</scope>
    <source>
        <strain evidence="4">NBRC 13794</strain>
    </source>
</reference>
<dbReference type="Proteomes" id="UP000613974">
    <property type="component" value="Unassembled WGS sequence"/>
</dbReference>
<dbReference type="Pfam" id="PF12770">
    <property type="entry name" value="CHAT"/>
    <property type="match status" value="1"/>
</dbReference>
<protein>
    <submittedName>
        <fullName evidence="3">CHAT domain-containing protein</fullName>
    </submittedName>
</protein>
<dbReference type="EMBL" id="BNEC01000003">
    <property type="protein sequence ID" value="GHI68063.1"/>
    <property type="molecule type" value="Genomic_DNA"/>
</dbReference>
<keyword evidence="4" id="KW-1185">Reference proteome</keyword>
<evidence type="ECO:0000256" key="1">
    <source>
        <dbReference type="SAM" id="MobiDB-lite"/>
    </source>
</evidence>
<proteinExistence type="predicted"/>
<evidence type="ECO:0000259" key="2">
    <source>
        <dbReference type="Pfam" id="PF12770"/>
    </source>
</evidence>
<evidence type="ECO:0000313" key="3">
    <source>
        <dbReference type="EMBL" id="GHI68063.1"/>
    </source>
</evidence>
<gene>
    <name evidence="3" type="ORF">Snoj_19810</name>
</gene>
<comment type="caution">
    <text evidence="3">The sequence shown here is derived from an EMBL/GenBank/DDBJ whole genome shotgun (WGS) entry which is preliminary data.</text>
</comment>
<sequence>MGEREDLLTSIRSRVAHAASTGEGTAVLDPAALDESRSLGKICDAGDGNDLEARYAMGWLHHYRARFGTRPQQREAEQNLAVHWLTPCFVAGRMPLPEPLLTSLAERAVPAALAVQRRAQITGDPEDQAQAVRLCRRIVNSLPEDHPARAALLSNLGIALLMRATYTTAVTGLDEAVETVRAAVRAVSDQDPGRPVYLTNLGLALRARFERSGAPADIDEAVEMLRAAVRATSDGDAERVSRMYHLSLALGVRFERTAALPDLDEEVELIRTVVRTAPAGHPDQVKYRSVLGGVLKARFERTGAMEDLEEAVRLTRAAVRDAPGDRHDRAQGLSALSFVLLTRFEHSGEANDLDEAVESARAAVRVAPDQYPDVDRAILLFGLGGALLRRFGLTAAPADLDEAVEALRGALRIVPEDYPLRAAYEAVLGDALGKRSERDGPAQRDGQEQLSLWRRTVEERTAPPRLRIMTAREAARWAAPSDPALAAGLLEQAVLMLPELAPRRLHRGDQQFVLGSVSAGLAAEAASTALDDPTVDVRERPARALRLAEAGRAVLLSQALETRSDLTDLYDEHPGLAERFCELRDLLDQGQAEAAAPGAAGRTAATGRERHHLAQELEAVLARIRACEGFTAFGLPPTLDDLLAEAAHGPVVTFNVSRYRSDALLLTRDGVTSCPLPRLTEEAVIGQVNTFYRALAGTMASDGDRISAQQSLCRVLEWLWEAAVEPVLSALGDALPAAGPDQDGEPLPRLWWAPGGILGLLPLHAAGFHATPGQGPQRRTVLDRVISSYTPTVRALRHARRPRPRTADGLRSLIVAMPTTPGLGRLRYVQEEAGRLRSLLPRPVLLTAPGSDPEETAPGPAGSGVPTLAAVLDRLPECAIAHFACHGAGDRTDPSLSRLFLQDHATAPLTVAALARVDLGRARLAFLSACSTADPGRADLLDEAIHLASAFQLAGFPHVVGTLWPIDDHLAVTVAESFYTHLTTGPPGTLDPDRSAAALHHAVRTVRDRYPRTPSLWAAHLHTGA</sequence>
<dbReference type="RefSeq" id="WP_189745120.1">
    <property type="nucleotide sequence ID" value="NZ_BMRL01000017.1"/>
</dbReference>
<dbReference type="InterPro" id="IPR024983">
    <property type="entry name" value="CHAT_dom"/>
</dbReference>
<dbReference type="Gene3D" id="1.25.40.10">
    <property type="entry name" value="Tetratricopeptide repeat domain"/>
    <property type="match status" value="2"/>
</dbReference>
<accession>A0ABQ3SIT8</accession>
<dbReference type="SUPFAM" id="SSF48452">
    <property type="entry name" value="TPR-like"/>
    <property type="match status" value="2"/>
</dbReference>
<evidence type="ECO:0000313" key="4">
    <source>
        <dbReference type="Proteomes" id="UP000613974"/>
    </source>
</evidence>
<organism evidence="3 4">
    <name type="scientific">Streptomyces nojiriensis</name>
    <dbReference type="NCBI Taxonomy" id="66374"/>
    <lineage>
        <taxon>Bacteria</taxon>
        <taxon>Bacillati</taxon>
        <taxon>Actinomycetota</taxon>
        <taxon>Actinomycetes</taxon>
        <taxon>Kitasatosporales</taxon>
        <taxon>Streptomycetaceae</taxon>
        <taxon>Streptomyces</taxon>
    </lineage>
</organism>
<dbReference type="GeneID" id="95594369"/>
<feature type="domain" description="CHAT" evidence="2">
    <location>
        <begin position="714"/>
        <end position="1024"/>
    </location>
</feature>